<reference evidence="6 7" key="1">
    <citation type="submission" date="2022-06" db="EMBL/GenBank/DDBJ databases">
        <title>Ideonella sp. NS12-5 Genome sequencing and assembly.</title>
        <authorList>
            <person name="Jung Y."/>
        </authorList>
    </citation>
    <scope>NUCLEOTIDE SEQUENCE [LARGE SCALE GENOMIC DNA]</scope>
    <source>
        <strain evidence="6 7">NS12-5</strain>
    </source>
</reference>
<dbReference type="EMBL" id="JAMXMC010000007">
    <property type="protein sequence ID" value="MCO5977802.1"/>
    <property type="molecule type" value="Genomic_DNA"/>
</dbReference>
<dbReference type="SUPFAM" id="SSF46458">
    <property type="entry name" value="Globin-like"/>
    <property type="match status" value="1"/>
</dbReference>
<name>A0ABT1BQW7_9BURK</name>
<dbReference type="InterPro" id="IPR001486">
    <property type="entry name" value="Hemoglobin_trunc"/>
</dbReference>
<dbReference type="InterPro" id="IPR009050">
    <property type="entry name" value="Globin-like_sf"/>
</dbReference>
<gene>
    <name evidence="6" type="ORF">M0L44_13920</name>
</gene>
<evidence type="ECO:0000256" key="2">
    <source>
        <dbReference type="ARBA" id="ARBA00022617"/>
    </source>
</evidence>
<dbReference type="InterPro" id="IPR044203">
    <property type="entry name" value="GlbO/GLB3-like"/>
</dbReference>
<dbReference type="Pfam" id="PF01152">
    <property type="entry name" value="Bac_globin"/>
    <property type="match status" value="1"/>
</dbReference>
<proteinExistence type="inferred from homology"/>
<dbReference type="InterPro" id="IPR012292">
    <property type="entry name" value="Globin/Proto"/>
</dbReference>
<comment type="similarity">
    <text evidence="5">Belongs to the truncated hemoglobin family. Group II subfamily.</text>
</comment>
<dbReference type="RefSeq" id="WP_252770320.1">
    <property type="nucleotide sequence ID" value="NZ_JAMXMC010000007.1"/>
</dbReference>
<evidence type="ECO:0000256" key="1">
    <source>
        <dbReference type="ARBA" id="ARBA00022448"/>
    </source>
</evidence>
<evidence type="ECO:0000313" key="6">
    <source>
        <dbReference type="EMBL" id="MCO5977802.1"/>
    </source>
</evidence>
<dbReference type="CDD" id="cd14773">
    <property type="entry name" value="TrHb2_PhHbO-like_O"/>
    <property type="match status" value="1"/>
</dbReference>
<keyword evidence="1" id="KW-0813">Transport</keyword>
<comment type="caution">
    <text evidence="6">The sequence shown here is derived from an EMBL/GenBank/DDBJ whole genome shotgun (WGS) entry which is preliminary data.</text>
</comment>
<dbReference type="Gene3D" id="1.10.490.10">
    <property type="entry name" value="Globins"/>
    <property type="match status" value="1"/>
</dbReference>
<keyword evidence="7" id="KW-1185">Reference proteome</keyword>
<evidence type="ECO:0000313" key="7">
    <source>
        <dbReference type="Proteomes" id="UP001204851"/>
    </source>
</evidence>
<evidence type="ECO:0000256" key="4">
    <source>
        <dbReference type="ARBA" id="ARBA00023004"/>
    </source>
</evidence>
<keyword evidence="2" id="KW-0349">Heme</keyword>
<keyword evidence="4" id="KW-0408">Iron</keyword>
<keyword evidence="3" id="KW-0479">Metal-binding</keyword>
<accession>A0ABT1BQW7</accession>
<dbReference type="PANTHER" id="PTHR47366:SF1">
    <property type="entry name" value="TWO-ON-TWO HEMOGLOBIN-3"/>
    <property type="match status" value="1"/>
</dbReference>
<dbReference type="Proteomes" id="UP001204851">
    <property type="component" value="Unassembled WGS sequence"/>
</dbReference>
<organism evidence="6 7">
    <name type="scientific">Ideonella oryzae</name>
    <dbReference type="NCBI Taxonomy" id="2937441"/>
    <lineage>
        <taxon>Bacteria</taxon>
        <taxon>Pseudomonadati</taxon>
        <taxon>Pseudomonadota</taxon>
        <taxon>Betaproteobacteria</taxon>
        <taxon>Burkholderiales</taxon>
        <taxon>Sphaerotilaceae</taxon>
        <taxon>Ideonella</taxon>
    </lineage>
</organism>
<protein>
    <submittedName>
        <fullName evidence="6">Group II truncated hemoglobin</fullName>
    </submittedName>
</protein>
<sequence length="141" mass="15547">MTPSPTPYDRLGGEAGVRRLVERFYALMDELPEAYTVRQIHPESLAGSAASLFKYLSGWFGGPPLYTAEKGHPRLRMRHLPYRVGPVERDEWMLCMRQALAETVDDAPLRAALEKAFADMAEHMVNTAGEACAGAAPATLL</sequence>
<evidence type="ECO:0000256" key="5">
    <source>
        <dbReference type="ARBA" id="ARBA00034496"/>
    </source>
</evidence>
<dbReference type="PANTHER" id="PTHR47366">
    <property type="entry name" value="TWO-ON-TWO HEMOGLOBIN-3"/>
    <property type="match status" value="1"/>
</dbReference>
<evidence type="ECO:0000256" key="3">
    <source>
        <dbReference type="ARBA" id="ARBA00022723"/>
    </source>
</evidence>